<dbReference type="Proteomes" id="UP000035213">
    <property type="component" value="Chromosome"/>
</dbReference>
<dbReference type="EMBL" id="CP009928">
    <property type="protein sequence ID" value="AKK74085.1"/>
    <property type="molecule type" value="Genomic_DNA"/>
</dbReference>
<gene>
    <name evidence="1" type="ORF">OK18_17025</name>
</gene>
<reference evidence="1 2" key="1">
    <citation type="submission" date="2014-11" db="EMBL/GenBank/DDBJ databases">
        <authorList>
            <person name="Park G.-S."/>
            <person name="Hong S.-J."/>
            <person name="Jung B.K."/>
            <person name="Khan A.R."/>
            <person name="Kwak Y."/>
            <person name="Shin J.-H."/>
        </authorList>
    </citation>
    <scope>NUCLEOTIDE SEQUENCE [LARGE SCALE GENOMIC DNA]</scope>
    <source>
        <strain evidence="1 2">DSM 27622</strain>
    </source>
</reference>
<organism evidence="1 2">
    <name type="scientific">Chryseobacterium gallinarum</name>
    <dbReference type="NCBI Taxonomy" id="1324352"/>
    <lineage>
        <taxon>Bacteria</taxon>
        <taxon>Pseudomonadati</taxon>
        <taxon>Bacteroidota</taxon>
        <taxon>Flavobacteriia</taxon>
        <taxon>Flavobacteriales</taxon>
        <taxon>Weeksellaceae</taxon>
        <taxon>Chryseobacterium group</taxon>
        <taxon>Chryseobacterium</taxon>
    </lineage>
</organism>
<dbReference type="PATRIC" id="fig|1324352.5.peg.3559"/>
<evidence type="ECO:0000313" key="1">
    <source>
        <dbReference type="EMBL" id="AKK74085.1"/>
    </source>
</evidence>
<dbReference type="RefSeq" id="WP_053328782.1">
    <property type="nucleotide sequence ID" value="NZ_CP009928.1"/>
</dbReference>
<proteinExistence type="predicted"/>
<dbReference type="STRING" id="1324352.OK18_17025"/>
<accession>A0A0G3M647</accession>
<evidence type="ECO:0000313" key="2">
    <source>
        <dbReference type="Proteomes" id="UP000035213"/>
    </source>
</evidence>
<name>A0A0G3M647_CHRGL</name>
<dbReference type="AlphaFoldDB" id="A0A0G3M647"/>
<dbReference type="OrthoDB" id="675660at2"/>
<dbReference type="KEGG" id="cgn:OK18_17025"/>
<protein>
    <submittedName>
        <fullName evidence="1">Uncharacterized protein</fullName>
    </submittedName>
</protein>
<sequence length="81" mass="9168">MEQPLELPVTYKGEELIFNGRLATFSYGYKLYVDIYGNEVVFERDDEGNLRAIVSDASANPPVEKGLIEAIIELFNELQVL</sequence>